<keyword evidence="3" id="KW-0050">Antiport</keyword>
<feature type="transmembrane region" description="Helical" evidence="9">
    <location>
        <begin position="427"/>
        <end position="444"/>
    </location>
</feature>
<feature type="transmembrane region" description="Helical" evidence="9">
    <location>
        <begin position="351"/>
        <end position="375"/>
    </location>
</feature>
<feature type="domain" description="Na+/H+ antiporter NhaC-like C-terminal" evidence="10">
    <location>
        <begin position="163"/>
        <end position="442"/>
    </location>
</feature>
<feature type="transmembrane region" description="Helical" evidence="9">
    <location>
        <begin position="195"/>
        <end position="213"/>
    </location>
</feature>
<dbReference type="Proteomes" id="UP000093954">
    <property type="component" value="Unassembled WGS sequence"/>
</dbReference>
<evidence type="ECO:0000256" key="5">
    <source>
        <dbReference type="ARBA" id="ARBA00022692"/>
    </source>
</evidence>
<reference evidence="11 12" key="1">
    <citation type="journal article" date="2012" name="Front. Microbiol.">
        <title>Draft Genome Sequence of the Virulent Strain 01-B526 of the Fish Pathogen Aeromonas salmonicida.</title>
        <authorList>
            <person name="Charette S.J."/>
            <person name="Brochu F."/>
            <person name="Boyle B."/>
            <person name="Filion G."/>
            <person name="Tanaka K.H."/>
            <person name="Derome N."/>
        </authorList>
    </citation>
    <scope>NUCLEOTIDE SEQUENCE [LARGE SCALE GENOMIC DNA]</scope>
    <source>
        <strain evidence="11 12">P11</strain>
    </source>
</reference>
<evidence type="ECO:0000256" key="7">
    <source>
        <dbReference type="ARBA" id="ARBA00023136"/>
    </source>
</evidence>
<dbReference type="PATRIC" id="fig|1353534.3.peg.102"/>
<dbReference type="InterPro" id="IPR018461">
    <property type="entry name" value="Na/H_Antiport_NhaC-like_C"/>
</dbReference>
<keyword evidence="12" id="KW-1185">Reference proteome</keyword>
<feature type="transmembrane region" description="Helical" evidence="9">
    <location>
        <begin position="151"/>
        <end position="167"/>
    </location>
</feature>
<evidence type="ECO:0000256" key="3">
    <source>
        <dbReference type="ARBA" id="ARBA00022449"/>
    </source>
</evidence>
<evidence type="ECO:0000313" key="12">
    <source>
        <dbReference type="Proteomes" id="UP000093954"/>
    </source>
</evidence>
<keyword evidence="7 9" id="KW-0472">Membrane</keyword>
<dbReference type="PANTHER" id="PTHR33451">
    <property type="entry name" value="MALATE-2H(+)/NA(+)-LACTATE ANTIPORTER"/>
    <property type="match status" value="1"/>
</dbReference>
<evidence type="ECO:0000256" key="6">
    <source>
        <dbReference type="ARBA" id="ARBA00022989"/>
    </source>
</evidence>
<dbReference type="EMBL" id="LROS01000001">
    <property type="protein sequence ID" value="OBR97181.1"/>
    <property type="molecule type" value="Genomic_DNA"/>
</dbReference>
<dbReference type="PANTHER" id="PTHR33451:SF3">
    <property type="entry name" value="MALATE-2H(+)_NA(+)-LACTATE ANTIPORTER"/>
    <property type="match status" value="1"/>
</dbReference>
<comment type="caution">
    <text evidence="11">The sequence shown here is derived from an EMBL/GenBank/DDBJ whole genome shotgun (WGS) entry which is preliminary data.</text>
</comment>
<sequence length="462" mass="50910">MVNEMINKVKRGIKYKMYVGLIVSFFLLVFSVLKNIFIGYTLIVCWILFTIIALKKGYTLNQIAKMSFNGGKQSFVVLKIFVLIGAVIGSWMASGTIASIIYYCIKYINPSTFVLSTFIICCITSFLIGTSLGTVSTVGIPLMIIARSGNVNLNVIAGAIIAGAYFGDRCSPMSSSANLVANLTKTNIYTNIKNMMRSALIPFILSLIFYYIFSMFQPLKVVNNILSVELLKMFKINFIILTPAILILILVLCKVKVSISMLVSTLLASILAIFFQNYSLKGVVSDILLGFTITNHTSLQNIIKGGGIMSMLKPSLVIFVSCSIAGIFEGIKMFDGLKSLLLKLSLTQYKLFGITSIVSIASAAFGCNQAIATVMTDKIMEDCYDTTSKYQFALDLENSGILIAALIPWNIAALVPTSTMNVSTTGYLPYAFYLYILPIIYFIHFKYSSGTKIKCEYNTSYK</sequence>
<evidence type="ECO:0000256" key="4">
    <source>
        <dbReference type="ARBA" id="ARBA00022475"/>
    </source>
</evidence>
<keyword evidence="2" id="KW-0813">Transport</keyword>
<feature type="transmembrane region" description="Helical" evidence="9">
    <location>
        <begin position="115"/>
        <end position="144"/>
    </location>
</feature>
<gene>
    <name evidence="11" type="primary">mleN</name>
    <name evidence="11" type="ORF">CLRAG_01000</name>
</gene>
<comment type="subcellular location">
    <subcellularLocation>
        <location evidence="1">Cell membrane</location>
        <topology evidence="1">Multi-pass membrane protein</topology>
    </subcellularLocation>
</comment>
<dbReference type="Pfam" id="PF03553">
    <property type="entry name" value="Na_H_antiporter"/>
    <property type="match status" value="1"/>
</dbReference>
<feature type="transmembrane region" description="Helical" evidence="9">
    <location>
        <begin position="234"/>
        <end position="252"/>
    </location>
</feature>
<keyword evidence="6 9" id="KW-1133">Transmembrane helix</keyword>
<proteinExistence type="inferred from homology"/>
<evidence type="ECO:0000256" key="8">
    <source>
        <dbReference type="ARBA" id="ARBA00038435"/>
    </source>
</evidence>
<feature type="transmembrane region" description="Helical" evidence="9">
    <location>
        <begin position="258"/>
        <end position="275"/>
    </location>
</feature>
<feature type="transmembrane region" description="Helical" evidence="9">
    <location>
        <begin position="36"/>
        <end position="54"/>
    </location>
</feature>
<keyword evidence="4" id="KW-1003">Cell membrane</keyword>
<feature type="transmembrane region" description="Helical" evidence="9">
    <location>
        <begin position="75"/>
        <end position="103"/>
    </location>
</feature>
<feature type="transmembrane region" description="Helical" evidence="9">
    <location>
        <begin position="311"/>
        <end position="331"/>
    </location>
</feature>
<dbReference type="InterPro" id="IPR052180">
    <property type="entry name" value="NhaC_Na-H+_Antiporter"/>
</dbReference>
<dbReference type="GO" id="GO:0005886">
    <property type="term" value="C:plasma membrane"/>
    <property type="evidence" value="ECO:0007669"/>
    <property type="project" value="UniProtKB-SubCell"/>
</dbReference>
<evidence type="ECO:0000256" key="1">
    <source>
        <dbReference type="ARBA" id="ARBA00004651"/>
    </source>
</evidence>
<name>A0A1A6B4A7_9CLOT</name>
<protein>
    <submittedName>
        <fullName evidence="11">Malate-2H(+)/Na(+)-lactate antiporter</fullName>
    </submittedName>
</protein>
<evidence type="ECO:0000256" key="9">
    <source>
        <dbReference type="SAM" id="Phobius"/>
    </source>
</evidence>
<accession>A0A1A6B4A7</accession>
<comment type="similarity">
    <text evidence="8">Belongs to the NhaC Na(+)/H(+) (TC 2.A.35) antiporter family.</text>
</comment>
<evidence type="ECO:0000313" key="11">
    <source>
        <dbReference type="EMBL" id="OBR97181.1"/>
    </source>
</evidence>
<evidence type="ECO:0000259" key="10">
    <source>
        <dbReference type="Pfam" id="PF03553"/>
    </source>
</evidence>
<organism evidence="11 12">
    <name type="scientific">Clostridium ragsdalei P11</name>
    <dbReference type="NCBI Taxonomy" id="1353534"/>
    <lineage>
        <taxon>Bacteria</taxon>
        <taxon>Bacillati</taxon>
        <taxon>Bacillota</taxon>
        <taxon>Clostridia</taxon>
        <taxon>Eubacteriales</taxon>
        <taxon>Clostridiaceae</taxon>
        <taxon>Clostridium</taxon>
    </lineage>
</organism>
<keyword evidence="5 9" id="KW-0812">Transmembrane</keyword>
<dbReference type="AlphaFoldDB" id="A0A1A6B4A7"/>
<dbReference type="GO" id="GO:0015297">
    <property type="term" value="F:antiporter activity"/>
    <property type="evidence" value="ECO:0007669"/>
    <property type="project" value="UniProtKB-KW"/>
</dbReference>
<evidence type="ECO:0000256" key="2">
    <source>
        <dbReference type="ARBA" id="ARBA00022448"/>
    </source>
</evidence>